<feature type="region of interest" description="Disordered" evidence="1">
    <location>
        <begin position="92"/>
        <end position="121"/>
    </location>
</feature>
<proteinExistence type="predicted"/>
<evidence type="ECO:0000256" key="1">
    <source>
        <dbReference type="SAM" id="MobiDB-lite"/>
    </source>
</evidence>
<organism evidence="2">
    <name type="scientific">Oryza meridionalis</name>
    <dbReference type="NCBI Taxonomy" id="40149"/>
    <lineage>
        <taxon>Eukaryota</taxon>
        <taxon>Viridiplantae</taxon>
        <taxon>Streptophyta</taxon>
        <taxon>Embryophyta</taxon>
        <taxon>Tracheophyta</taxon>
        <taxon>Spermatophyta</taxon>
        <taxon>Magnoliopsida</taxon>
        <taxon>Liliopsida</taxon>
        <taxon>Poales</taxon>
        <taxon>Poaceae</taxon>
        <taxon>BOP clade</taxon>
        <taxon>Oryzoideae</taxon>
        <taxon>Oryzeae</taxon>
        <taxon>Oryzinae</taxon>
        <taxon>Oryza</taxon>
    </lineage>
</organism>
<sequence length="160" mass="17123">MEGASGAERGRGGSRRRVDLERREPSVASRSSSSSRREAGGSEEGCGGAQTSSWRDVAARTWERREPAACGSGAEGAVGGVAFIVVVKEGGRRRRGGRRRLADVGEEGADKEGGGGSRTWERREPADHIRCACENLFSQASLKWSACENDFRSCRLSGFS</sequence>
<name>A0A0E0FCP9_9ORYZ</name>
<dbReference type="Proteomes" id="UP000008021">
    <property type="component" value="Chromosome 12"/>
</dbReference>
<dbReference type="EnsemblPlants" id="OMERI12G09980.1">
    <property type="protein sequence ID" value="OMERI12G09980.1"/>
    <property type="gene ID" value="OMERI12G09980"/>
</dbReference>
<evidence type="ECO:0000313" key="2">
    <source>
        <dbReference type="EnsemblPlants" id="OMERI12G09980.1"/>
    </source>
</evidence>
<dbReference type="Gramene" id="OMERI12G09980.1">
    <property type="protein sequence ID" value="OMERI12G09980.1"/>
    <property type="gene ID" value="OMERI12G09980"/>
</dbReference>
<keyword evidence="3" id="KW-1185">Reference proteome</keyword>
<feature type="compositionally biased region" description="Basic and acidic residues" evidence="1">
    <location>
        <begin position="8"/>
        <end position="25"/>
    </location>
</feature>
<dbReference type="HOGENOM" id="CLU_1654944_0_0_1"/>
<evidence type="ECO:0000313" key="3">
    <source>
        <dbReference type="Proteomes" id="UP000008021"/>
    </source>
</evidence>
<reference evidence="2" key="1">
    <citation type="submission" date="2015-04" db="UniProtKB">
        <authorList>
            <consortium name="EnsemblPlants"/>
        </authorList>
    </citation>
    <scope>IDENTIFICATION</scope>
</reference>
<feature type="region of interest" description="Disordered" evidence="1">
    <location>
        <begin position="1"/>
        <end position="60"/>
    </location>
</feature>
<accession>A0A0E0FCP9</accession>
<protein>
    <submittedName>
        <fullName evidence="2">Uncharacterized protein</fullName>
    </submittedName>
</protein>
<reference evidence="2" key="2">
    <citation type="submission" date="2018-05" db="EMBL/GenBank/DDBJ databases">
        <title>OmerRS3 (Oryza meridionalis Reference Sequence Version 3).</title>
        <authorList>
            <person name="Zhang J."/>
            <person name="Kudrna D."/>
            <person name="Lee S."/>
            <person name="Talag J."/>
            <person name="Welchert J."/>
            <person name="Wing R.A."/>
        </authorList>
    </citation>
    <scope>NUCLEOTIDE SEQUENCE [LARGE SCALE GENOMIC DNA]</scope>
    <source>
        <strain evidence="2">cv. OR44</strain>
    </source>
</reference>
<feature type="compositionally biased region" description="Basic and acidic residues" evidence="1">
    <location>
        <begin position="100"/>
        <end position="121"/>
    </location>
</feature>
<dbReference type="AlphaFoldDB" id="A0A0E0FCP9"/>